<dbReference type="RefSeq" id="WP_197032824.1">
    <property type="nucleotide sequence ID" value="NZ_CABIXX010000034.1"/>
</dbReference>
<feature type="domain" description="Deacetylase sirtuin-type" evidence="3">
    <location>
        <begin position="36"/>
        <end position="321"/>
    </location>
</feature>
<protein>
    <recommendedName>
        <fullName evidence="3">Deacetylase sirtuin-type domain-containing protein</fullName>
    </recommendedName>
</protein>
<feature type="binding site" evidence="2">
    <location>
        <position position="210"/>
    </location>
    <ligand>
        <name>Zn(2+)</name>
        <dbReference type="ChEBI" id="CHEBI:29105"/>
    </ligand>
</feature>
<organism evidence="4 5">
    <name type="scientific">Collinsella aerofaciens</name>
    <dbReference type="NCBI Taxonomy" id="74426"/>
    <lineage>
        <taxon>Bacteria</taxon>
        <taxon>Bacillati</taxon>
        <taxon>Actinomycetota</taxon>
        <taxon>Coriobacteriia</taxon>
        <taxon>Coriobacteriales</taxon>
        <taxon>Coriobacteriaceae</taxon>
        <taxon>Collinsella</taxon>
    </lineage>
</organism>
<evidence type="ECO:0000313" key="4">
    <source>
        <dbReference type="EMBL" id="CUP30598.1"/>
    </source>
</evidence>
<gene>
    <name evidence="4" type="ORF">ERS852514_01662</name>
</gene>
<feature type="binding site" evidence="2">
    <location>
        <position position="177"/>
    </location>
    <ligand>
        <name>Zn(2+)</name>
        <dbReference type="ChEBI" id="CHEBI:29105"/>
    </ligand>
</feature>
<dbReference type="InterPro" id="IPR029035">
    <property type="entry name" value="DHS-like_NAD/FAD-binding_dom"/>
</dbReference>
<evidence type="ECO:0000256" key="2">
    <source>
        <dbReference type="PROSITE-ProRule" id="PRU00236"/>
    </source>
</evidence>
<dbReference type="InterPro" id="IPR026590">
    <property type="entry name" value="Ssirtuin_cat_dom"/>
</dbReference>
<evidence type="ECO:0000256" key="1">
    <source>
        <dbReference type="ARBA" id="ARBA00023027"/>
    </source>
</evidence>
<feature type="binding site" evidence="2">
    <location>
        <position position="213"/>
    </location>
    <ligand>
        <name>Zn(2+)</name>
        <dbReference type="ChEBI" id="CHEBI:29105"/>
    </ligand>
</feature>
<dbReference type="Proteomes" id="UP000095454">
    <property type="component" value="Unassembled WGS sequence"/>
</dbReference>
<reference evidence="4 5" key="1">
    <citation type="submission" date="2015-09" db="EMBL/GenBank/DDBJ databases">
        <authorList>
            <consortium name="Pathogen Informatics"/>
        </authorList>
    </citation>
    <scope>NUCLEOTIDE SEQUENCE [LARGE SCALE GENOMIC DNA]</scope>
    <source>
        <strain evidence="4 5">2789STDY5834902</strain>
    </source>
</reference>
<keyword evidence="1" id="KW-0520">NAD</keyword>
<proteinExistence type="predicted"/>
<name>A0A174M8U4_9ACTN</name>
<dbReference type="PROSITE" id="PS50305">
    <property type="entry name" value="SIRTUIN"/>
    <property type="match status" value="1"/>
</dbReference>
<sequence length="321" mass="36548">MTLYEQLVIELTNRSFSLHAAYRSGSTPYELSDREPEPYDQQIEDFARMIEEADCVLVGGASGLSAAGGGDFYYEDNATYRKHFGKFAERYGFKGAFEGSFYRWPTAEARWGYLATFLDTTLNAPLRKPYRDLDAILAEKDFFVLTTNQDTQFVKLYPWEKVAEIQGDHRFFQCSRCCTDAVWDAVEPVSNMVEAMGDGLEVPTELVPRCPHCGAEAFPWVRGYGNFLQGELYEEQYRKVSEWLDAHARQRILFLELGVGRMTPAFIQEPFWALTAQLPQASYIAVNNKTQFLPRAIEDRGLAVRADIADVLADVRKTLGR</sequence>
<dbReference type="SUPFAM" id="SSF52467">
    <property type="entry name" value="DHS-like NAD/FAD-binding domain"/>
    <property type="match status" value="1"/>
</dbReference>
<dbReference type="Gene3D" id="3.40.50.1220">
    <property type="entry name" value="TPP-binding domain"/>
    <property type="match status" value="1"/>
</dbReference>
<dbReference type="AlphaFoldDB" id="A0A174M8U4"/>
<keyword evidence="2" id="KW-0479">Metal-binding</keyword>
<dbReference type="GO" id="GO:0046872">
    <property type="term" value="F:metal ion binding"/>
    <property type="evidence" value="ECO:0007669"/>
    <property type="project" value="UniProtKB-KW"/>
</dbReference>
<comment type="caution">
    <text evidence="2">Lacks conserved residue(s) required for the propagation of feature annotation.</text>
</comment>
<evidence type="ECO:0000259" key="3">
    <source>
        <dbReference type="PROSITE" id="PS50305"/>
    </source>
</evidence>
<feature type="binding site" evidence="2">
    <location>
        <position position="174"/>
    </location>
    <ligand>
        <name>Zn(2+)</name>
        <dbReference type="ChEBI" id="CHEBI:29105"/>
    </ligand>
</feature>
<keyword evidence="2" id="KW-0862">Zinc</keyword>
<dbReference type="EMBL" id="CZAQ01000034">
    <property type="protein sequence ID" value="CUP30598.1"/>
    <property type="molecule type" value="Genomic_DNA"/>
</dbReference>
<evidence type="ECO:0000313" key="5">
    <source>
        <dbReference type="Proteomes" id="UP000095454"/>
    </source>
</evidence>
<accession>A0A174M8U4</accession>